<evidence type="ECO:0000313" key="1">
    <source>
        <dbReference type="EMBL" id="SMP34304.1"/>
    </source>
</evidence>
<keyword evidence="2" id="KW-1185">Reference proteome</keyword>
<name>A0ABY1PJ13_9RHOB</name>
<gene>
    <name evidence="1" type="ORF">SAMN06265373_1107</name>
</gene>
<sequence length="87" mass="9425">MIGEPDVVGETENNSRATQRKYFVQDSLQTSTCETRAEAWLTGMQAETASLAALTNGLSIILETHTAAAHALEKMVGAIVRKLEAFE</sequence>
<organism evidence="1 2">
    <name type="scientific">Shimia sagamensis</name>
    <dbReference type="NCBI Taxonomy" id="1566352"/>
    <lineage>
        <taxon>Bacteria</taxon>
        <taxon>Pseudomonadati</taxon>
        <taxon>Pseudomonadota</taxon>
        <taxon>Alphaproteobacteria</taxon>
        <taxon>Rhodobacterales</taxon>
        <taxon>Roseobacteraceae</taxon>
    </lineage>
</organism>
<dbReference type="EMBL" id="FXTY01000010">
    <property type="protein sequence ID" value="SMP34304.1"/>
    <property type="molecule type" value="Genomic_DNA"/>
</dbReference>
<proteinExistence type="predicted"/>
<comment type="caution">
    <text evidence="1">The sequence shown here is derived from an EMBL/GenBank/DDBJ whole genome shotgun (WGS) entry which is preliminary data.</text>
</comment>
<protein>
    <submittedName>
        <fullName evidence="1">Uncharacterized protein</fullName>
    </submittedName>
</protein>
<evidence type="ECO:0000313" key="2">
    <source>
        <dbReference type="Proteomes" id="UP001157961"/>
    </source>
</evidence>
<accession>A0ABY1PJ13</accession>
<reference evidence="1 2" key="1">
    <citation type="submission" date="2017-05" db="EMBL/GenBank/DDBJ databases">
        <authorList>
            <person name="Varghese N."/>
            <person name="Submissions S."/>
        </authorList>
    </citation>
    <scope>NUCLEOTIDE SEQUENCE [LARGE SCALE GENOMIC DNA]</scope>
    <source>
        <strain evidence="1 2">DSM 29734</strain>
    </source>
</reference>
<dbReference type="RefSeq" id="WP_283427691.1">
    <property type="nucleotide sequence ID" value="NZ_FXTY01000010.1"/>
</dbReference>
<dbReference type="Proteomes" id="UP001157961">
    <property type="component" value="Unassembled WGS sequence"/>
</dbReference>